<dbReference type="CDD" id="cd05289">
    <property type="entry name" value="MDR_like_2"/>
    <property type="match status" value="1"/>
</dbReference>
<dbReference type="InterPro" id="IPR020843">
    <property type="entry name" value="ER"/>
</dbReference>
<dbReference type="RefSeq" id="WP_088999438.1">
    <property type="nucleotide sequence ID" value="NZ_LT607733.1"/>
</dbReference>
<keyword evidence="1" id="KW-0521">NADP</keyword>
<dbReference type="SUPFAM" id="SSF51735">
    <property type="entry name" value="NAD(P)-binding Rossmann-fold domains"/>
    <property type="match status" value="1"/>
</dbReference>
<dbReference type="Pfam" id="PF00107">
    <property type="entry name" value="ADH_zinc_N"/>
    <property type="match status" value="1"/>
</dbReference>
<keyword evidence="4" id="KW-1185">Reference proteome</keyword>
<dbReference type="PANTHER" id="PTHR44154:SF1">
    <property type="entry name" value="QUINONE OXIDOREDUCTASE"/>
    <property type="match status" value="1"/>
</dbReference>
<evidence type="ECO:0000313" key="3">
    <source>
        <dbReference type="EMBL" id="SCG15404.1"/>
    </source>
</evidence>
<sequence>MESRVERPTGGAIVVPQMNAVVLDRFGGVDALSSRRIPLPQVGDDDVLIRVEFAGVGSWDAGEREGEYDGVFGIASTFPYVLGWDAAGTVAAVGHNVTRFDVGERVYAATMPVPRGGSYAEYAVVEAEFVARVPDRLPTGQAGAMPWDALTALSGLDLLGLRPDETLMVFGASGGIGHMAVQLARHSGIRVLAVASGDDGVALARRLGADDAVDGRRDDVLAAALEFAPGGLDAALVTVGGEVAERSLRAIRKSGRIAWPNGVLPVPMTSPGAPLSHYDGDRSHTATDRLNTIIEASPFEVHVARTFPLERAGDAHRALNDHYVGKLALRVG</sequence>
<dbReference type="GeneID" id="95801487"/>
<reference evidence="3 4" key="1">
    <citation type="submission" date="2016-06" db="EMBL/GenBank/DDBJ databases">
        <authorList>
            <person name="Kjaerup R.B."/>
            <person name="Dalgaard T.S."/>
            <person name="Juul-Madsen H.R."/>
        </authorList>
    </citation>
    <scope>NUCLEOTIDE SEQUENCE [LARGE SCALE GENOMIC DNA]</scope>
    <source>
        <strain evidence="3 4">DSM 43913</strain>
    </source>
</reference>
<dbReference type="Gene3D" id="3.90.180.10">
    <property type="entry name" value="Medium-chain alcohol dehydrogenases, catalytic domain"/>
    <property type="match status" value="1"/>
</dbReference>
<dbReference type="Pfam" id="PF08240">
    <property type="entry name" value="ADH_N"/>
    <property type="match status" value="1"/>
</dbReference>
<evidence type="ECO:0000313" key="4">
    <source>
        <dbReference type="Proteomes" id="UP000198251"/>
    </source>
</evidence>
<dbReference type="PANTHER" id="PTHR44154">
    <property type="entry name" value="QUINONE OXIDOREDUCTASE"/>
    <property type="match status" value="1"/>
</dbReference>
<evidence type="ECO:0000259" key="2">
    <source>
        <dbReference type="SMART" id="SM00829"/>
    </source>
</evidence>
<proteinExistence type="predicted"/>
<evidence type="ECO:0000256" key="1">
    <source>
        <dbReference type="ARBA" id="ARBA00022857"/>
    </source>
</evidence>
<dbReference type="InterPro" id="IPR036291">
    <property type="entry name" value="NAD(P)-bd_dom_sf"/>
</dbReference>
<dbReference type="SMART" id="SM00829">
    <property type="entry name" value="PKS_ER"/>
    <property type="match status" value="1"/>
</dbReference>
<accession>A0A1C5G6A3</accession>
<protein>
    <submittedName>
        <fullName evidence="3">NADPH:quinone reductase</fullName>
    </submittedName>
</protein>
<feature type="domain" description="Enoyl reductase (ER)" evidence="2">
    <location>
        <begin position="27"/>
        <end position="329"/>
    </location>
</feature>
<dbReference type="InterPro" id="IPR011032">
    <property type="entry name" value="GroES-like_sf"/>
</dbReference>
<dbReference type="InterPro" id="IPR013154">
    <property type="entry name" value="ADH-like_N"/>
</dbReference>
<dbReference type="SUPFAM" id="SSF50129">
    <property type="entry name" value="GroES-like"/>
    <property type="match status" value="1"/>
</dbReference>
<dbReference type="InterPro" id="IPR013149">
    <property type="entry name" value="ADH-like_C"/>
</dbReference>
<dbReference type="InterPro" id="IPR051603">
    <property type="entry name" value="Zinc-ADH_QOR/CCCR"/>
</dbReference>
<dbReference type="GO" id="GO:0016491">
    <property type="term" value="F:oxidoreductase activity"/>
    <property type="evidence" value="ECO:0007669"/>
    <property type="project" value="InterPro"/>
</dbReference>
<name>A0A1C5G6A3_MICEH</name>
<gene>
    <name evidence="3" type="ORF">GA0070610_1635</name>
</gene>
<dbReference type="EMBL" id="LT607733">
    <property type="protein sequence ID" value="SCG15404.1"/>
    <property type="molecule type" value="Genomic_DNA"/>
</dbReference>
<dbReference type="Gene3D" id="3.40.50.720">
    <property type="entry name" value="NAD(P)-binding Rossmann-like Domain"/>
    <property type="match status" value="1"/>
</dbReference>
<dbReference type="AlphaFoldDB" id="A0A1C5G6A3"/>
<organism evidence="3 4">
    <name type="scientific">Micromonospora echinofusca</name>
    <dbReference type="NCBI Taxonomy" id="47858"/>
    <lineage>
        <taxon>Bacteria</taxon>
        <taxon>Bacillati</taxon>
        <taxon>Actinomycetota</taxon>
        <taxon>Actinomycetes</taxon>
        <taxon>Micromonosporales</taxon>
        <taxon>Micromonosporaceae</taxon>
        <taxon>Micromonospora</taxon>
    </lineage>
</organism>
<dbReference type="Proteomes" id="UP000198251">
    <property type="component" value="Chromosome I"/>
</dbReference>